<comment type="caution">
    <text evidence="2">The sequence shown here is derived from an EMBL/GenBank/DDBJ whole genome shotgun (WGS) entry which is preliminary data.</text>
</comment>
<organism evidence="2 3">
    <name type="scientific">Yersinia mollaretii (strain ATCC 43969 / DSM 18520 / CIP 103324 / CNY 7263 / WAIP 204)</name>
    <dbReference type="NCBI Taxonomy" id="349967"/>
    <lineage>
        <taxon>Bacteria</taxon>
        <taxon>Pseudomonadati</taxon>
        <taxon>Pseudomonadota</taxon>
        <taxon>Gammaproteobacteria</taxon>
        <taxon>Enterobacterales</taxon>
        <taxon>Yersiniaceae</taxon>
        <taxon>Yersinia</taxon>
    </lineage>
</organism>
<accession>A0ABP2E930</accession>
<name>A0ABP2E930_YERMW</name>
<keyword evidence="3" id="KW-1185">Reference proteome</keyword>
<sequence>MKYTHIAIQLFSADFTILTVVSTIEEIAVVLLFIEIAIRN</sequence>
<dbReference type="EMBL" id="AALD02000056">
    <property type="protein sequence ID" value="EEQ08977.1"/>
    <property type="molecule type" value="Genomic_DNA"/>
</dbReference>
<reference evidence="2" key="1">
    <citation type="submission" date="2008-12" db="EMBL/GenBank/DDBJ databases">
        <title>Annotation of the Yersinia mollaretii ATCC 43969 genome.</title>
        <authorList>
            <person name="Read T.D."/>
            <person name="Akmal A."/>
            <person name="Bishop-Lilly K."/>
            <person name="Chen P.E."/>
            <person name="Cook C."/>
            <person name="Kiley M.P."/>
            <person name="Lentz S."/>
            <person name="Mateczun A."/>
            <person name="Nagarajan N."/>
            <person name="Nolan N."/>
            <person name="Osborne B.I."/>
            <person name="Pop M."/>
            <person name="Sozhamannan S."/>
            <person name="Stewart A.C."/>
            <person name="Sulakvelidze A."/>
            <person name="Thomason B."/>
            <person name="Willner K."/>
            <person name="Zwick M.E."/>
        </authorList>
    </citation>
    <scope>NUCLEOTIDE SEQUENCE [LARGE SCALE GENOMIC DNA]</scope>
    <source>
        <strain evidence="2">ATCC 43969</strain>
    </source>
</reference>
<feature type="transmembrane region" description="Helical" evidence="1">
    <location>
        <begin position="6"/>
        <end position="34"/>
    </location>
</feature>
<proteinExistence type="predicted"/>
<keyword evidence="1" id="KW-1133">Transmembrane helix</keyword>
<evidence type="ECO:0000313" key="3">
    <source>
        <dbReference type="Proteomes" id="UP000003027"/>
    </source>
</evidence>
<evidence type="ECO:0000256" key="1">
    <source>
        <dbReference type="SAM" id="Phobius"/>
    </source>
</evidence>
<evidence type="ECO:0000313" key="2">
    <source>
        <dbReference type="EMBL" id="EEQ08977.1"/>
    </source>
</evidence>
<keyword evidence="1" id="KW-0812">Transmembrane</keyword>
<gene>
    <name evidence="2" type="ORF">ymoll0001_32790</name>
</gene>
<protein>
    <submittedName>
        <fullName evidence="2">Uncharacterized protein</fullName>
    </submittedName>
</protein>
<dbReference type="Proteomes" id="UP000003027">
    <property type="component" value="Unassembled WGS sequence"/>
</dbReference>
<keyword evidence="1" id="KW-0472">Membrane</keyword>